<protein>
    <submittedName>
        <fullName evidence="1">Uncharacterized protein</fullName>
    </submittedName>
</protein>
<keyword evidence="2" id="KW-1185">Reference proteome</keyword>
<evidence type="ECO:0000313" key="1">
    <source>
        <dbReference type="EMBL" id="GCD10438.1"/>
    </source>
</evidence>
<proteinExistence type="predicted"/>
<comment type="caution">
    <text evidence="1">The sequence shown here is derived from an EMBL/GenBank/DDBJ whole genome shotgun (WGS) entry which is preliminary data.</text>
</comment>
<gene>
    <name evidence="1" type="ORF">Ctaglu_20610</name>
</gene>
<dbReference type="AlphaFoldDB" id="A0A401ULN3"/>
<organism evidence="1 2">
    <name type="scientific">Clostridium tagluense</name>
    <dbReference type="NCBI Taxonomy" id="360422"/>
    <lineage>
        <taxon>Bacteria</taxon>
        <taxon>Bacillati</taxon>
        <taxon>Bacillota</taxon>
        <taxon>Clostridia</taxon>
        <taxon>Eubacteriales</taxon>
        <taxon>Clostridiaceae</taxon>
        <taxon>Clostridium</taxon>
    </lineage>
</organism>
<sequence>MSYLDKYKRMVSVDNMKTTKDLLLEAEILSFQEYLNGAPNQYAYNKYKDTNKFFCTIQDTAFNDNKNGDEKILCVENSSILVMGDLIECDGKIWLISFEEHNTVKSHKTFIMRPTNNSLKYIVNKNQVNEAIFNVPAIVTNQTLYTVGLNDGTYFNTGDTKLSCIIGVSKDTMYIARDMRFIFNTNSEKVAYFITYVDTISKEGLLICTLKETIIVEEDDLEKGIAFNDMGKISIKDMDNTTKIVAVQGTNVDYINFESLKSYHMLDDKNIEPVGRTFSWRLEQSVENPLITPADLITKLEIISPVSCRLTSNDKIKGYFNLISICNEDKTEIVNNLRIKDSMDL</sequence>
<dbReference type="OrthoDB" id="1941797at2"/>
<dbReference type="EMBL" id="BHYK01000010">
    <property type="protein sequence ID" value="GCD10438.1"/>
    <property type="molecule type" value="Genomic_DNA"/>
</dbReference>
<dbReference type="Proteomes" id="UP000287872">
    <property type="component" value="Unassembled WGS sequence"/>
</dbReference>
<evidence type="ECO:0000313" key="2">
    <source>
        <dbReference type="Proteomes" id="UP000287872"/>
    </source>
</evidence>
<reference evidence="1 2" key="1">
    <citation type="submission" date="2018-11" db="EMBL/GenBank/DDBJ databases">
        <title>Genome sequencing and assembly of Clostridium tagluense strain A121.</title>
        <authorList>
            <person name="Murakami T."/>
            <person name="Segawa T."/>
            <person name="Shcherbakova V.A."/>
            <person name="Mori H."/>
            <person name="Yoshimura Y."/>
        </authorList>
    </citation>
    <scope>NUCLEOTIDE SEQUENCE [LARGE SCALE GENOMIC DNA]</scope>
    <source>
        <strain evidence="1 2">A121</strain>
    </source>
</reference>
<name>A0A401ULN3_9CLOT</name>
<dbReference type="RefSeq" id="WP_125001077.1">
    <property type="nucleotide sequence ID" value="NZ_BHYK01000010.1"/>
</dbReference>
<accession>A0A401ULN3</accession>